<dbReference type="EMBL" id="BAABJP010000007">
    <property type="protein sequence ID" value="GAA5151719.1"/>
    <property type="molecule type" value="Genomic_DNA"/>
</dbReference>
<evidence type="ECO:0000313" key="2">
    <source>
        <dbReference type="EMBL" id="GAA5151719.1"/>
    </source>
</evidence>
<keyword evidence="3" id="KW-1185">Reference proteome</keyword>
<proteinExistence type="predicted"/>
<evidence type="ECO:0000313" key="3">
    <source>
        <dbReference type="Proteomes" id="UP001428817"/>
    </source>
</evidence>
<organism evidence="2 3">
    <name type="scientific">Pseudonocardia eucalypti</name>
    <dbReference type="NCBI Taxonomy" id="648755"/>
    <lineage>
        <taxon>Bacteria</taxon>
        <taxon>Bacillati</taxon>
        <taxon>Actinomycetota</taxon>
        <taxon>Actinomycetes</taxon>
        <taxon>Pseudonocardiales</taxon>
        <taxon>Pseudonocardiaceae</taxon>
        <taxon>Pseudonocardia</taxon>
    </lineage>
</organism>
<dbReference type="Proteomes" id="UP001428817">
    <property type="component" value="Unassembled WGS sequence"/>
</dbReference>
<protein>
    <submittedName>
        <fullName evidence="2">Uncharacterized protein</fullName>
    </submittedName>
</protein>
<sequence length="137" mass="15245">MRQRGRRTRKRDEFRDNRFSGSGDLNRLPEPPGEIVCDSRESTRGVRRRPLSSQYRPAQLADHLLDGIQCGQRLDSLASGPGTVRALPAGPIVEPGRPPPAPRPMRQLQPAPRADHRALLIAQFVTIYVTHGWPGGQ</sequence>
<feature type="region of interest" description="Disordered" evidence="1">
    <location>
        <begin position="88"/>
        <end position="109"/>
    </location>
</feature>
<gene>
    <name evidence="2" type="ORF">GCM10023321_19230</name>
</gene>
<evidence type="ECO:0000256" key="1">
    <source>
        <dbReference type="SAM" id="MobiDB-lite"/>
    </source>
</evidence>
<feature type="region of interest" description="Disordered" evidence="1">
    <location>
        <begin position="1"/>
        <end position="54"/>
    </location>
</feature>
<comment type="caution">
    <text evidence="2">The sequence shown here is derived from an EMBL/GenBank/DDBJ whole genome shotgun (WGS) entry which is preliminary data.</text>
</comment>
<accession>A0ABP9PT08</accession>
<reference evidence="3" key="1">
    <citation type="journal article" date="2019" name="Int. J. Syst. Evol. Microbiol.">
        <title>The Global Catalogue of Microorganisms (GCM) 10K type strain sequencing project: providing services to taxonomists for standard genome sequencing and annotation.</title>
        <authorList>
            <consortium name="The Broad Institute Genomics Platform"/>
            <consortium name="The Broad Institute Genome Sequencing Center for Infectious Disease"/>
            <person name="Wu L."/>
            <person name="Ma J."/>
        </authorList>
    </citation>
    <scope>NUCLEOTIDE SEQUENCE [LARGE SCALE GENOMIC DNA]</scope>
    <source>
        <strain evidence="3">JCM 18303</strain>
    </source>
</reference>
<name>A0ABP9PT08_9PSEU</name>